<organism evidence="3 4">
    <name type="scientific">Hyphococcus luteus</name>
    <dbReference type="NCBI Taxonomy" id="2058213"/>
    <lineage>
        <taxon>Bacteria</taxon>
        <taxon>Pseudomonadati</taxon>
        <taxon>Pseudomonadota</taxon>
        <taxon>Alphaproteobacteria</taxon>
        <taxon>Parvularculales</taxon>
        <taxon>Parvularculaceae</taxon>
        <taxon>Hyphococcus</taxon>
    </lineage>
</organism>
<proteinExistence type="predicted"/>
<dbReference type="CDD" id="cd00118">
    <property type="entry name" value="LysM"/>
    <property type="match status" value="1"/>
</dbReference>
<feature type="region of interest" description="Disordered" evidence="1">
    <location>
        <begin position="465"/>
        <end position="513"/>
    </location>
</feature>
<dbReference type="EMBL" id="PJCH01000010">
    <property type="protein sequence ID" value="PQA87153.1"/>
    <property type="molecule type" value="Genomic_DNA"/>
</dbReference>
<sequence>MKHGRRKQPIMSIPAIRKLNSLQRYGAVSILAIMTASCASYARDNQYRNDNVQYQPSSSYDDYYPNKYDGERVSYNSVAGIEAARAAHRNNSPYRAEQLDGDCENRVTLNYGETLSDIAEFCDVSIASILISNPQITNPNRMSIGDPIHIPNARANIYEDSLSGARYNEIQYLDNGRHDVSNGYHVVRRGDTLAEIAQRYDVSLREIARLNPNLRARHLAIGERVYLPGSARNVSNKDASWRSASHDNEPPVISITPAHGPRNGEIRLIGDNFQRGEQVYILYGDSRDTLIRIRTIASDREGRIDERVTLPESYDHNLAYFAIQRGSDTYMSQSYYVDRASVENNSHANGDFFNGGDAGKQSYRGPYSLTDDAALIAVDQDVYWGDKVTLVAHSFPPNTPVSIYVGPNRNALTKIAETRTGAEGVFQTQVVIPDTINSDSVYFVAAVENGARTYFSERVRIRTDVDRRRGEGHSHNDRTSSANQTEPPYRTSTMAAPASSELDRGRNNKTGNIGFLSRVRNNTGRDDVNINTGGESAVAGILTNEGVSCPTLRDDAGRLYTLLGDLQGFDDGDRVLISGSAAADRRICGQSETIQVFSIAKAPW</sequence>
<dbReference type="InterPro" id="IPR043856">
    <property type="entry name" value="DUF5818"/>
</dbReference>
<feature type="domain" description="LysM" evidence="2">
    <location>
        <begin position="183"/>
        <end position="227"/>
    </location>
</feature>
<feature type="compositionally biased region" description="Basic and acidic residues" evidence="1">
    <location>
        <begin position="465"/>
        <end position="478"/>
    </location>
</feature>
<evidence type="ECO:0000313" key="3">
    <source>
        <dbReference type="EMBL" id="PQA87153.1"/>
    </source>
</evidence>
<dbReference type="Proteomes" id="UP000239504">
    <property type="component" value="Unassembled WGS sequence"/>
</dbReference>
<dbReference type="Gene3D" id="3.10.350.10">
    <property type="entry name" value="LysM domain"/>
    <property type="match status" value="2"/>
</dbReference>
<dbReference type="Pfam" id="PF19135">
    <property type="entry name" value="DUF5818"/>
    <property type="match status" value="1"/>
</dbReference>
<dbReference type="OrthoDB" id="7404821at2"/>
<evidence type="ECO:0000259" key="2">
    <source>
        <dbReference type="PROSITE" id="PS51782"/>
    </source>
</evidence>
<comment type="caution">
    <text evidence="3">The sequence shown here is derived from an EMBL/GenBank/DDBJ whole genome shotgun (WGS) entry which is preliminary data.</text>
</comment>
<keyword evidence="4" id="KW-1185">Reference proteome</keyword>
<gene>
    <name evidence="3" type="ORF">CW354_14030</name>
</gene>
<evidence type="ECO:0000313" key="4">
    <source>
        <dbReference type="Proteomes" id="UP000239504"/>
    </source>
</evidence>
<reference evidence="3 4" key="1">
    <citation type="submission" date="2017-12" db="EMBL/GenBank/DDBJ databases">
        <authorList>
            <person name="Hurst M.R.H."/>
        </authorList>
    </citation>
    <scope>NUCLEOTIDE SEQUENCE [LARGE SCALE GENOMIC DNA]</scope>
    <source>
        <strain evidence="3 4">SY-3-19</strain>
    </source>
</reference>
<dbReference type="InterPro" id="IPR036779">
    <property type="entry name" value="LysM_dom_sf"/>
</dbReference>
<evidence type="ECO:0000256" key="1">
    <source>
        <dbReference type="SAM" id="MobiDB-lite"/>
    </source>
</evidence>
<protein>
    <recommendedName>
        <fullName evidence="2">LysM domain-containing protein</fullName>
    </recommendedName>
</protein>
<dbReference type="AlphaFoldDB" id="A0A2S7K3S2"/>
<name>A0A2S7K3S2_9PROT</name>
<accession>A0A2S7K3S2</accession>
<dbReference type="InterPro" id="IPR018392">
    <property type="entry name" value="LysM"/>
</dbReference>
<dbReference type="PROSITE" id="PS51782">
    <property type="entry name" value="LYSM"/>
    <property type="match status" value="2"/>
</dbReference>
<feature type="domain" description="LysM" evidence="2">
    <location>
        <begin position="105"/>
        <end position="150"/>
    </location>
</feature>
<feature type="compositionally biased region" description="Polar residues" evidence="1">
    <location>
        <begin position="479"/>
        <end position="494"/>
    </location>
</feature>
<dbReference type="SMART" id="SM00257">
    <property type="entry name" value="LysM"/>
    <property type="match status" value="2"/>
</dbReference>
<dbReference type="SUPFAM" id="SSF54106">
    <property type="entry name" value="LysM domain"/>
    <property type="match status" value="1"/>
</dbReference>
<dbReference type="Pfam" id="PF01476">
    <property type="entry name" value="LysM"/>
    <property type="match status" value="2"/>
</dbReference>